<proteinExistence type="predicted"/>
<comment type="caution">
    <text evidence="1">The sequence shown here is derived from an EMBL/GenBank/DDBJ whole genome shotgun (WGS) entry which is preliminary data.</text>
</comment>
<reference evidence="1 2" key="1">
    <citation type="journal article" date="2020" name="Int. J. Syst. Evol. Microbiol.">
        <title>Reclassification of Streptomyces castelarensis and Streptomyces sporoclivatus as later heterotypic synonyms of Streptomyces antimycoticus.</title>
        <authorList>
            <person name="Komaki H."/>
            <person name="Tamura T."/>
        </authorList>
    </citation>
    <scope>NUCLEOTIDE SEQUENCE [LARGE SCALE GENOMIC DNA]</scope>
    <source>
        <strain evidence="1 2">NBRC 12839</strain>
    </source>
</reference>
<evidence type="ECO:0000313" key="1">
    <source>
        <dbReference type="EMBL" id="GDY41290.1"/>
    </source>
</evidence>
<dbReference type="EMBL" id="BJHV01000001">
    <property type="protein sequence ID" value="GDY41290.1"/>
    <property type="molecule type" value="Genomic_DNA"/>
</dbReference>
<gene>
    <name evidence="1" type="ORF">SANT12839_021720</name>
</gene>
<dbReference type="AlphaFoldDB" id="A0A4D4K2I1"/>
<dbReference type="Proteomes" id="UP000299290">
    <property type="component" value="Unassembled WGS sequence"/>
</dbReference>
<organism evidence="1 2">
    <name type="scientific">Streptomyces antimycoticus</name>
    <dbReference type="NCBI Taxonomy" id="68175"/>
    <lineage>
        <taxon>Bacteria</taxon>
        <taxon>Bacillati</taxon>
        <taxon>Actinomycetota</taxon>
        <taxon>Actinomycetes</taxon>
        <taxon>Kitasatosporales</taxon>
        <taxon>Streptomycetaceae</taxon>
        <taxon>Streptomyces</taxon>
        <taxon>Streptomyces violaceusniger group</taxon>
    </lineage>
</organism>
<accession>A0A4D4K2I1</accession>
<sequence length="82" mass="9116">MMQADTIIACDFLHIDLVDLRRATRWSSSITARAAMSTPGTTTAIAPIKPEGNCRLTPRTWSRRRTIRAPRDDYRGLASLAA</sequence>
<evidence type="ECO:0000313" key="2">
    <source>
        <dbReference type="Proteomes" id="UP000299290"/>
    </source>
</evidence>
<keyword evidence="2" id="KW-1185">Reference proteome</keyword>
<name>A0A4D4K2I1_9ACTN</name>
<protein>
    <submittedName>
        <fullName evidence="1">Uncharacterized protein</fullName>
    </submittedName>
</protein>